<comment type="pathway">
    <text evidence="2">Protein modification; protein ubiquitination.</text>
</comment>
<feature type="region of interest" description="Disordered" evidence="7">
    <location>
        <begin position="15"/>
        <end position="45"/>
    </location>
</feature>
<dbReference type="PANTHER" id="PTHR11254">
    <property type="entry name" value="HECT DOMAIN UBIQUITIN-PROTEIN LIGASE"/>
    <property type="match status" value="1"/>
</dbReference>
<dbReference type="AlphaFoldDB" id="A0AAV7E5E7"/>
<evidence type="ECO:0000313" key="11">
    <source>
        <dbReference type="Proteomes" id="UP000825729"/>
    </source>
</evidence>
<evidence type="ECO:0000259" key="9">
    <source>
        <dbReference type="PROSITE" id="PS50237"/>
    </source>
</evidence>
<dbReference type="SUPFAM" id="SSF54236">
    <property type="entry name" value="Ubiquitin-like"/>
    <property type="match status" value="1"/>
</dbReference>
<dbReference type="GO" id="GO:0005737">
    <property type="term" value="C:cytoplasm"/>
    <property type="evidence" value="ECO:0007669"/>
    <property type="project" value="TreeGrafter"/>
</dbReference>
<evidence type="ECO:0000259" key="8">
    <source>
        <dbReference type="PROSITE" id="PS50053"/>
    </source>
</evidence>
<feature type="domain" description="Ubiquitin-like" evidence="8">
    <location>
        <begin position="91"/>
        <end position="167"/>
    </location>
</feature>
<dbReference type="GO" id="GO:0000209">
    <property type="term" value="P:protein polyubiquitination"/>
    <property type="evidence" value="ECO:0007669"/>
    <property type="project" value="TreeGrafter"/>
</dbReference>
<dbReference type="GO" id="GO:0061630">
    <property type="term" value="F:ubiquitin protein ligase activity"/>
    <property type="evidence" value="ECO:0007669"/>
    <property type="project" value="UniProtKB-EC"/>
</dbReference>
<dbReference type="Gene3D" id="3.10.20.90">
    <property type="entry name" value="Phosphatidylinositol 3-kinase Catalytic Subunit, Chain A, domain 1"/>
    <property type="match status" value="1"/>
</dbReference>
<gene>
    <name evidence="10" type="ORF">H6P81_014941</name>
</gene>
<dbReference type="CDD" id="cd00078">
    <property type="entry name" value="HECTc"/>
    <property type="match status" value="1"/>
</dbReference>
<evidence type="ECO:0000256" key="7">
    <source>
        <dbReference type="SAM" id="MobiDB-lite"/>
    </source>
</evidence>
<comment type="catalytic activity">
    <reaction evidence="1">
        <text>S-ubiquitinyl-[E2 ubiquitin-conjugating enzyme]-L-cysteine + [acceptor protein]-L-lysine = [E2 ubiquitin-conjugating enzyme]-L-cysteine + N(6)-ubiquitinyl-[acceptor protein]-L-lysine.</text>
        <dbReference type="EC" id="2.3.2.26"/>
    </reaction>
</comment>
<evidence type="ECO:0000313" key="10">
    <source>
        <dbReference type="EMBL" id="KAG9443601.1"/>
    </source>
</evidence>
<dbReference type="Gene3D" id="3.90.1750.10">
    <property type="entry name" value="Hect, E3 ligase catalytic domains"/>
    <property type="match status" value="1"/>
</dbReference>
<keyword evidence="4" id="KW-0808">Transferase</keyword>
<feature type="domain" description="HECT" evidence="9">
    <location>
        <begin position="541"/>
        <end position="884"/>
    </location>
</feature>
<feature type="compositionally biased region" description="Basic and acidic residues" evidence="7">
    <location>
        <begin position="17"/>
        <end position="30"/>
    </location>
</feature>
<organism evidence="10 11">
    <name type="scientific">Aristolochia fimbriata</name>
    <name type="common">White veined hardy Dutchman's pipe vine</name>
    <dbReference type="NCBI Taxonomy" id="158543"/>
    <lineage>
        <taxon>Eukaryota</taxon>
        <taxon>Viridiplantae</taxon>
        <taxon>Streptophyta</taxon>
        <taxon>Embryophyta</taxon>
        <taxon>Tracheophyta</taxon>
        <taxon>Spermatophyta</taxon>
        <taxon>Magnoliopsida</taxon>
        <taxon>Magnoliidae</taxon>
        <taxon>Piperales</taxon>
        <taxon>Aristolochiaceae</taxon>
        <taxon>Aristolochia</taxon>
    </lineage>
</organism>
<dbReference type="PRINTS" id="PR00348">
    <property type="entry name" value="UBIQUITIN"/>
</dbReference>
<protein>
    <recommendedName>
        <fullName evidence="3">HECT-type E3 ubiquitin transferase</fullName>
        <ecNumber evidence="3">2.3.2.26</ecNumber>
    </recommendedName>
</protein>
<dbReference type="PROSITE" id="PS50053">
    <property type="entry name" value="UBIQUITIN_2"/>
    <property type="match status" value="1"/>
</dbReference>
<dbReference type="GO" id="GO:0006511">
    <property type="term" value="P:ubiquitin-dependent protein catabolic process"/>
    <property type="evidence" value="ECO:0007669"/>
    <property type="project" value="TreeGrafter"/>
</dbReference>
<dbReference type="InterPro" id="IPR050409">
    <property type="entry name" value="E3_ubiq-protein_ligase"/>
</dbReference>
<feature type="active site" description="Glycyl thioester intermediate" evidence="6">
    <location>
        <position position="850"/>
    </location>
</feature>
<evidence type="ECO:0000256" key="1">
    <source>
        <dbReference type="ARBA" id="ARBA00000885"/>
    </source>
</evidence>
<dbReference type="Pfam" id="PF00632">
    <property type="entry name" value="HECT"/>
    <property type="match status" value="1"/>
</dbReference>
<proteinExistence type="predicted"/>
<dbReference type="Pfam" id="PF00240">
    <property type="entry name" value="ubiquitin"/>
    <property type="match status" value="1"/>
</dbReference>
<feature type="compositionally biased region" description="Acidic residues" evidence="7">
    <location>
        <begin position="32"/>
        <end position="42"/>
    </location>
</feature>
<keyword evidence="11" id="KW-1185">Reference proteome</keyword>
<dbReference type="EMBL" id="JAINDJ010000006">
    <property type="protein sequence ID" value="KAG9443601.1"/>
    <property type="molecule type" value="Genomic_DNA"/>
</dbReference>
<dbReference type="EC" id="2.3.2.26" evidence="3"/>
<keyword evidence="5 6" id="KW-0833">Ubl conjugation pathway</keyword>
<evidence type="ECO:0000256" key="4">
    <source>
        <dbReference type="ARBA" id="ARBA00022679"/>
    </source>
</evidence>
<dbReference type="InterPro" id="IPR000569">
    <property type="entry name" value="HECT_dom"/>
</dbReference>
<evidence type="ECO:0000256" key="3">
    <source>
        <dbReference type="ARBA" id="ARBA00012485"/>
    </source>
</evidence>
<sequence length="884" mass="100409">MSFGEFATLSSTAGIDWRPDRIPSKRKFDDYAPGEEEEDDDASILVPVRMRKDSPDAAAAVSSQAYPDTASQSCKASASGPTSSSNSIADLHFFVRMISGGNTVVVHANSDDTIESVHEQIRQMTGIPIIEQRLIYRGKQLSWDQTLAECGVQNDAGLQLVGRMRSTEHPRAWQLVNDTVSAICRLCQGHEVSRSRSVKFRVNEFLRMAPQTELDMTWGHLQVFNLAGAPSALVMLFLSPNKGNRECAEDSIRLFLSPNIDLLPEVLQNHCAFIVLEFCKLLRRAAPGCPLYLTSRSTLGSLLETIGIAHGSRYFDYAKASQMIVELYPFVSELAFMILAGLDAQISCSTFPPVGAADVNEFTAFVRPLLHAMEDHLRGETPIAVRPSWGHGPQQNEVVAFHALFHQLLMKVGKCLEKVEEFLALNGLAGSEHHRFSWSQYLVILKELNSISKMFQGEDERFHSVLRLRKNGINFLIKQTKRRDDHLWLLPYKDVTDFESRRHLVMMTFPDVRDDYDELHEMLIDRNHILAESFEYIGRAERESLHSGLFMEFKNEEATGPGVLREWFCLVCQAIFNPQNPLFLSCPNDRRRFFPNPVVSASGVDPLHLEYFVFCGRLIGLALLHKIQVGIAFDRAFFLQLGGKCISLEDIQEADPCLYKSCKKLLELDVDLVDSDALGLTFVREIEQLGSRRVVELCPGGKSISVDSRNRQEYVDLLIQHQFATSVSEQIRRFSEGFGDILSNSSFKKFFFASLDLKDLDQMLYGSDDAFNIRDWKEHTEYNGYQQNDLQIYWFWQIVESMSLQQQRILLYFWSSVKYLPVEGFSGLGSKLYIFRAADAADRLPTAHTCFYRLCLPPYPSFGVMQERISIIIQEHVSQSFGMW</sequence>
<accession>A0AAV7E5E7</accession>
<evidence type="ECO:0000256" key="5">
    <source>
        <dbReference type="ARBA" id="ARBA00022786"/>
    </source>
</evidence>
<dbReference type="InterPro" id="IPR035983">
    <property type="entry name" value="Hect_E3_ubiquitin_ligase"/>
</dbReference>
<name>A0AAV7E5E7_ARIFI</name>
<dbReference type="SMART" id="SM00213">
    <property type="entry name" value="UBQ"/>
    <property type="match status" value="1"/>
</dbReference>
<dbReference type="SMART" id="SM00119">
    <property type="entry name" value="HECTc"/>
    <property type="match status" value="1"/>
</dbReference>
<dbReference type="SUPFAM" id="SSF56204">
    <property type="entry name" value="Hect, E3 ligase catalytic domain"/>
    <property type="match status" value="1"/>
</dbReference>
<dbReference type="PROSITE" id="PS50237">
    <property type="entry name" value="HECT"/>
    <property type="match status" value="1"/>
</dbReference>
<evidence type="ECO:0000256" key="2">
    <source>
        <dbReference type="ARBA" id="ARBA00004906"/>
    </source>
</evidence>
<dbReference type="InterPro" id="IPR029071">
    <property type="entry name" value="Ubiquitin-like_domsf"/>
</dbReference>
<evidence type="ECO:0000256" key="6">
    <source>
        <dbReference type="PROSITE-ProRule" id="PRU00104"/>
    </source>
</evidence>
<dbReference type="Gene3D" id="3.30.2410.10">
    <property type="entry name" value="Hect, E3 ligase catalytic domain"/>
    <property type="match status" value="1"/>
</dbReference>
<dbReference type="PANTHER" id="PTHR11254:SF424">
    <property type="entry name" value="E3 UBIQUITIN-PROTEIN LIGASE UPL5"/>
    <property type="match status" value="1"/>
</dbReference>
<dbReference type="FunFam" id="3.30.2410.10:FF:000020">
    <property type="entry name" value="E3 ubiquitin-protein ligase UPL5"/>
    <property type="match status" value="1"/>
</dbReference>
<dbReference type="Proteomes" id="UP000825729">
    <property type="component" value="Unassembled WGS sequence"/>
</dbReference>
<dbReference type="InterPro" id="IPR000626">
    <property type="entry name" value="Ubiquitin-like_dom"/>
</dbReference>
<reference evidence="10 11" key="1">
    <citation type="submission" date="2021-07" db="EMBL/GenBank/DDBJ databases">
        <title>The Aristolochia fimbriata genome: insights into angiosperm evolution, floral development and chemical biosynthesis.</title>
        <authorList>
            <person name="Jiao Y."/>
        </authorList>
    </citation>
    <scope>NUCLEOTIDE SEQUENCE [LARGE SCALE GENOMIC DNA]</scope>
    <source>
        <strain evidence="10">IBCAS-2021</strain>
        <tissue evidence="10">Leaf</tissue>
    </source>
</reference>
<dbReference type="Gene3D" id="3.30.2160.10">
    <property type="entry name" value="Hect, E3 ligase catalytic domain"/>
    <property type="match status" value="1"/>
</dbReference>
<dbReference type="InterPro" id="IPR019956">
    <property type="entry name" value="Ubiquitin_dom"/>
</dbReference>
<comment type="caution">
    <text evidence="10">The sequence shown here is derived from an EMBL/GenBank/DDBJ whole genome shotgun (WGS) entry which is preliminary data.</text>
</comment>